<evidence type="ECO:0000256" key="1">
    <source>
        <dbReference type="ARBA" id="ARBA00023163"/>
    </source>
</evidence>
<dbReference type="PROSITE" id="PS51913">
    <property type="entry name" value="HTH_HARE"/>
    <property type="match status" value="1"/>
</dbReference>
<evidence type="ECO:0000313" key="3">
    <source>
        <dbReference type="EMBL" id="WNZ26289.1"/>
    </source>
</evidence>
<name>A0AA96WJG7_9CYAN</name>
<organism evidence="3">
    <name type="scientific">Leptolyngbya sp. NK1-12</name>
    <dbReference type="NCBI Taxonomy" id="2547451"/>
    <lineage>
        <taxon>Bacteria</taxon>
        <taxon>Bacillati</taxon>
        <taxon>Cyanobacteriota</taxon>
        <taxon>Cyanophyceae</taxon>
        <taxon>Leptolyngbyales</taxon>
        <taxon>Leptolyngbyaceae</taxon>
        <taxon>Leptolyngbya group</taxon>
        <taxon>Leptolyngbya</taxon>
    </lineage>
</organism>
<gene>
    <name evidence="3" type="ORF">HJG54_28020</name>
</gene>
<dbReference type="Pfam" id="PF05066">
    <property type="entry name" value="HARE-HTH"/>
    <property type="match status" value="1"/>
</dbReference>
<feature type="domain" description="HTH HARE-type" evidence="2">
    <location>
        <begin position="4"/>
        <end position="82"/>
    </location>
</feature>
<proteinExistence type="predicted"/>
<dbReference type="EMBL" id="CP053586">
    <property type="protein sequence ID" value="WNZ26289.1"/>
    <property type="molecule type" value="Genomic_DNA"/>
</dbReference>
<dbReference type="GO" id="GO:0006355">
    <property type="term" value="P:regulation of DNA-templated transcription"/>
    <property type="evidence" value="ECO:0007669"/>
    <property type="project" value="InterPro"/>
</dbReference>
<sequence length="83" mass="9219">MEKQTIAQAAIEVLKEAKQPMTAAEITQVILDKGLYTFNTKDPRAMVRGAIERRCDGGNPKTTVTPTYFKKQAEGKYVLKSLS</sequence>
<protein>
    <recommendedName>
        <fullName evidence="2">HTH HARE-type domain-containing protein</fullName>
    </recommendedName>
</protein>
<evidence type="ECO:0000259" key="2">
    <source>
        <dbReference type="PROSITE" id="PS51913"/>
    </source>
</evidence>
<dbReference type="AlphaFoldDB" id="A0AA96WJG7"/>
<keyword evidence="1" id="KW-0804">Transcription</keyword>
<dbReference type="RefSeq" id="WP_316432539.1">
    <property type="nucleotide sequence ID" value="NZ_CP053586.1"/>
</dbReference>
<accession>A0AA96WJG7</accession>
<reference evidence="3" key="1">
    <citation type="submission" date="2020-05" db="EMBL/GenBank/DDBJ databases">
        <authorList>
            <person name="Zhu T."/>
            <person name="Keshari N."/>
            <person name="Lu X."/>
        </authorList>
    </citation>
    <scope>NUCLEOTIDE SEQUENCE</scope>
    <source>
        <strain evidence="3">NK1-12</strain>
    </source>
</reference>
<dbReference type="InterPro" id="IPR007759">
    <property type="entry name" value="Asxl_HARE-HTH"/>
</dbReference>